<dbReference type="Gene3D" id="6.10.340.10">
    <property type="match status" value="1"/>
</dbReference>
<dbReference type="Proteomes" id="UP000254150">
    <property type="component" value="Unassembled WGS sequence"/>
</dbReference>
<accession>A0A380NGB4</accession>
<dbReference type="InterPro" id="IPR036890">
    <property type="entry name" value="HATPase_C_sf"/>
</dbReference>
<keyword evidence="6" id="KW-0812">Transmembrane</keyword>
<evidence type="ECO:0000313" key="14">
    <source>
        <dbReference type="EMBL" id="SUP38837.1"/>
    </source>
</evidence>
<dbReference type="InterPro" id="IPR003661">
    <property type="entry name" value="HisK_dim/P_dom"/>
</dbReference>
<dbReference type="GO" id="GO:0005886">
    <property type="term" value="C:plasma membrane"/>
    <property type="evidence" value="ECO:0007669"/>
    <property type="project" value="UniProtKB-SubCell"/>
</dbReference>
<keyword evidence="10" id="KW-0472">Membrane</keyword>
<dbReference type="InterPro" id="IPR003594">
    <property type="entry name" value="HATPase_dom"/>
</dbReference>
<dbReference type="AlphaFoldDB" id="A0A380NGB4"/>
<dbReference type="CDD" id="cd00082">
    <property type="entry name" value="HisKA"/>
    <property type="match status" value="1"/>
</dbReference>
<evidence type="ECO:0000256" key="4">
    <source>
        <dbReference type="ARBA" id="ARBA00022553"/>
    </source>
</evidence>
<dbReference type="Gene3D" id="1.10.287.130">
    <property type="match status" value="1"/>
</dbReference>
<comment type="catalytic activity">
    <reaction evidence="1">
        <text>ATP + protein L-histidine = ADP + protein N-phospho-L-histidine.</text>
        <dbReference type="EC" id="2.7.13.3"/>
    </reaction>
</comment>
<evidence type="ECO:0000256" key="11">
    <source>
        <dbReference type="SAM" id="MobiDB-lite"/>
    </source>
</evidence>
<evidence type="ECO:0000256" key="5">
    <source>
        <dbReference type="ARBA" id="ARBA00022679"/>
    </source>
</evidence>
<feature type="compositionally biased region" description="Low complexity" evidence="11">
    <location>
        <begin position="507"/>
        <end position="525"/>
    </location>
</feature>
<dbReference type="Pfam" id="PF00672">
    <property type="entry name" value="HAMP"/>
    <property type="match status" value="1"/>
</dbReference>
<evidence type="ECO:0000256" key="1">
    <source>
        <dbReference type="ARBA" id="ARBA00000085"/>
    </source>
</evidence>
<evidence type="ECO:0000256" key="7">
    <source>
        <dbReference type="ARBA" id="ARBA00022777"/>
    </source>
</evidence>
<keyword evidence="5 14" id="KW-0808">Transferase</keyword>
<dbReference type="InterPro" id="IPR004358">
    <property type="entry name" value="Sig_transdc_His_kin-like_C"/>
</dbReference>
<dbReference type="FunFam" id="1.10.287.130:FF:000001">
    <property type="entry name" value="Two-component sensor histidine kinase"/>
    <property type="match status" value="1"/>
</dbReference>
<dbReference type="InterPro" id="IPR003660">
    <property type="entry name" value="HAMP_dom"/>
</dbReference>
<dbReference type="EMBL" id="UHID01000005">
    <property type="protein sequence ID" value="SUP38837.1"/>
    <property type="molecule type" value="Genomic_DNA"/>
</dbReference>
<dbReference type="SUPFAM" id="SSF55874">
    <property type="entry name" value="ATPase domain of HSP90 chaperone/DNA topoisomerase II/histidine kinase"/>
    <property type="match status" value="1"/>
</dbReference>
<dbReference type="PANTHER" id="PTHR45436:SF5">
    <property type="entry name" value="SENSOR HISTIDINE KINASE TRCS"/>
    <property type="match status" value="1"/>
</dbReference>
<gene>
    <name evidence="14" type="primary">tcrY_2</name>
    <name evidence="14" type="ORF">NCTC7807_02921</name>
</gene>
<evidence type="ECO:0000256" key="6">
    <source>
        <dbReference type="ARBA" id="ARBA00022692"/>
    </source>
</evidence>
<evidence type="ECO:0000256" key="9">
    <source>
        <dbReference type="ARBA" id="ARBA00023012"/>
    </source>
</evidence>
<evidence type="ECO:0000313" key="15">
    <source>
        <dbReference type="Proteomes" id="UP000254150"/>
    </source>
</evidence>
<keyword evidence="7 14" id="KW-0418">Kinase</keyword>
<dbReference type="EC" id="2.7.13.3" evidence="3"/>
<feature type="domain" description="HAMP" evidence="13">
    <location>
        <begin position="189"/>
        <end position="242"/>
    </location>
</feature>
<name>A0A380NGB4_STRGR</name>
<sequence>MRPLRAPRPRSLRGRLVLIAGLLATAAVAVCQLAGLAVVRAWLTDQVDDRLAHFRPPEGVHREIAAGNAPPPPGPGDALPSDYRVHFYDRGGHLLDTSLGQDDAPGPRLPETVGELAPDGGRVATVASAGSSGSDWRVRTHDGPDGMRAVVALPLDTVDGATTKLRWVGLTLGAAVAVGVVTLGGAAVRLGLRPLTRVEQTAQQITAGALRLNVPVDDPDTEVGRLGLALNTMLDRLRTALHRTEGSERHLRVFMADAGHELRNPLTAIQGFAELLLHEPAMSADRRREAHGLIHHNAERMSRLVDDLLLLARLGHGPRPHRETADLLSLCADAVATTAVHHPRHSFTLTPLSAAGPEHDLDIVETTGDPHQLAQILGNLLANAATHTPEGTPVQVRVGTAEAGTRGWGGDRPGRVATGPPPAGTPWCVVEIADRGPGIAPADAAHVFERFYRAGPGGRATPPGTGLGLAIAAAITTGHQGRLELDTAPGQGCTFRLLLPHPGADPAQGPVASGVSSSPAAKRSS</sequence>
<organism evidence="14 15">
    <name type="scientific">Streptomyces griseus</name>
    <dbReference type="NCBI Taxonomy" id="1911"/>
    <lineage>
        <taxon>Bacteria</taxon>
        <taxon>Bacillati</taxon>
        <taxon>Actinomycetota</taxon>
        <taxon>Actinomycetes</taxon>
        <taxon>Kitasatosporales</taxon>
        <taxon>Streptomycetaceae</taxon>
        <taxon>Streptomyces</taxon>
    </lineage>
</organism>
<dbReference type="InterPro" id="IPR050428">
    <property type="entry name" value="TCS_sensor_his_kinase"/>
</dbReference>
<dbReference type="SUPFAM" id="SSF47384">
    <property type="entry name" value="Homodimeric domain of signal transducing histidine kinase"/>
    <property type="match status" value="1"/>
</dbReference>
<evidence type="ECO:0000256" key="3">
    <source>
        <dbReference type="ARBA" id="ARBA00012438"/>
    </source>
</evidence>
<protein>
    <recommendedName>
        <fullName evidence="3">histidine kinase</fullName>
        <ecNumber evidence="3">2.7.13.3</ecNumber>
    </recommendedName>
</protein>
<dbReference type="Gene3D" id="3.30.565.10">
    <property type="entry name" value="Histidine kinase-like ATPase, C-terminal domain"/>
    <property type="match status" value="1"/>
</dbReference>
<evidence type="ECO:0000259" key="12">
    <source>
        <dbReference type="PROSITE" id="PS50109"/>
    </source>
</evidence>
<dbReference type="SUPFAM" id="SSF158472">
    <property type="entry name" value="HAMP domain-like"/>
    <property type="match status" value="1"/>
</dbReference>
<comment type="subcellular location">
    <subcellularLocation>
        <location evidence="2">Cell membrane</location>
    </subcellularLocation>
</comment>
<feature type="domain" description="Histidine kinase" evidence="12">
    <location>
        <begin position="257"/>
        <end position="503"/>
    </location>
</feature>
<dbReference type="InterPro" id="IPR036097">
    <property type="entry name" value="HisK_dim/P_sf"/>
</dbReference>
<dbReference type="GO" id="GO:0000155">
    <property type="term" value="F:phosphorelay sensor kinase activity"/>
    <property type="evidence" value="ECO:0007669"/>
    <property type="project" value="InterPro"/>
</dbReference>
<dbReference type="PROSITE" id="PS50885">
    <property type="entry name" value="HAMP"/>
    <property type="match status" value="1"/>
</dbReference>
<dbReference type="SMART" id="SM00304">
    <property type="entry name" value="HAMP"/>
    <property type="match status" value="1"/>
</dbReference>
<reference evidence="14 15" key="1">
    <citation type="submission" date="2018-06" db="EMBL/GenBank/DDBJ databases">
        <authorList>
            <consortium name="Pathogen Informatics"/>
            <person name="Doyle S."/>
        </authorList>
    </citation>
    <scope>NUCLEOTIDE SEQUENCE [LARGE SCALE GENOMIC DNA]</scope>
    <source>
        <strain evidence="14 15">NCTC7807</strain>
    </source>
</reference>
<evidence type="ECO:0000259" key="13">
    <source>
        <dbReference type="PROSITE" id="PS50885"/>
    </source>
</evidence>
<proteinExistence type="predicted"/>
<dbReference type="Pfam" id="PF02518">
    <property type="entry name" value="HATPase_c"/>
    <property type="match status" value="1"/>
</dbReference>
<keyword evidence="9" id="KW-0902">Two-component regulatory system</keyword>
<dbReference type="Pfam" id="PF00512">
    <property type="entry name" value="HisKA"/>
    <property type="match status" value="1"/>
</dbReference>
<dbReference type="PROSITE" id="PS50109">
    <property type="entry name" value="HIS_KIN"/>
    <property type="match status" value="1"/>
</dbReference>
<dbReference type="PRINTS" id="PR00344">
    <property type="entry name" value="BCTRLSENSOR"/>
</dbReference>
<dbReference type="SMART" id="SM00388">
    <property type="entry name" value="HisKA"/>
    <property type="match status" value="1"/>
</dbReference>
<evidence type="ECO:0000256" key="2">
    <source>
        <dbReference type="ARBA" id="ARBA00004236"/>
    </source>
</evidence>
<dbReference type="CDD" id="cd00075">
    <property type="entry name" value="HATPase"/>
    <property type="match status" value="1"/>
</dbReference>
<dbReference type="SMART" id="SM00387">
    <property type="entry name" value="HATPase_c"/>
    <property type="match status" value="1"/>
</dbReference>
<dbReference type="CDD" id="cd06225">
    <property type="entry name" value="HAMP"/>
    <property type="match status" value="1"/>
</dbReference>
<feature type="region of interest" description="Disordered" evidence="11">
    <location>
        <begin position="500"/>
        <end position="525"/>
    </location>
</feature>
<evidence type="ECO:0000256" key="8">
    <source>
        <dbReference type="ARBA" id="ARBA00022989"/>
    </source>
</evidence>
<dbReference type="RefSeq" id="WP_115068661.1">
    <property type="nucleotide sequence ID" value="NZ_UHID01000005.1"/>
</dbReference>
<dbReference type="InterPro" id="IPR005467">
    <property type="entry name" value="His_kinase_dom"/>
</dbReference>
<keyword evidence="4" id="KW-0597">Phosphoprotein</keyword>
<dbReference type="PANTHER" id="PTHR45436">
    <property type="entry name" value="SENSOR HISTIDINE KINASE YKOH"/>
    <property type="match status" value="1"/>
</dbReference>
<evidence type="ECO:0000256" key="10">
    <source>
        <dbReference type="ARBA" id="ARBA00023136"/>
    </source>
</evidence>
<keyword evidence="8" id="KW-1133">Transmembrane helix</keyword>
<feature type="region of interest" description="Disordered" evidence="11">
    <location>
        <begin position="403"/>
        <end position="422"/>
    </location>
</feature>